<dbReference type="EMBL" id="MN062705">
    <property type="protein sequence ID" value="QDP44271.1"/>
    <property type="molecule type" value="Genomic_DNA"/>
</dbReference>
<reference evidence="1 2" key="1">
    <citation type="submission" date="2019-06" db="EMBL/GenBank/DDBJ databases">
        <authorList>
            <person name="Lopez J."/>
            <person name="Ball K.N."/>
            <person name="Bhuiyan S."/>
            <person name="Nayek S."/>
            <person name="Sivoravong A."/>
            <person name="Hughes L.E."/>
            <person name="Garlena R.A."/>
            <person name="Russell D.A."/>
            <person name="Pope W.H."/>
            <person name="Jacobs-Sera D."/>
            <person name="Hatfull G.F."/>
        </authorList>
    </citation>
    <scope>NUCLEOTIDE SEQUENCE [LARGE SCALE GENOMIC DNA]</scope>
</reference>
<name>A0A516KRE3_9CAUD</name>
<dbReference type="RefSeq" id="YP_010054632.1">
    <property type="nucleotide sequence ID" value="NC_054655.1"/>
</dbReference>
<organism evidence="1 2">
    <name type="scientific">Streptomyces phage Celia</name>
    <dbReference type="NCBI Taxonomy" id="2590946"/>
    <lineage>
        <taxon>Viruses</taxon>
        <taxon>Duplodnaviria</taxon>
        <taxon>Heunggongvirae</taxon>
        <taxon>Uroviricota</taxon>
        <taxon>Caudoviricetes</taxon>
        <taxon>Arquatrovirinae</taxon>
        <taxon>Celiavirus</taxon>
        <taxon>Celiavirus celia</taxon>
    </lineage>
</organism>
<evidence type="ECO:0000313" key="1">
    <source>
        <dbReference type="EMBL" id="QDP44271.1"/>
    </source>
</evidence>
<dbReference type="Proteomes" id="UP000317273">
    <property type="component" value="Segment"/>
</dbReference>
<proteinExistence type="predicted"/>
<evidence type="ECO:0000313" key="2">
    <source>
        <dbReference type="Proteomes" id="UP000317273"/>
    </source>
</evidence>
<sequence>MKRETAEQVLAKIEEMHPLDKGNFFLADHDHEGLSEGSWSIALEGAGEWPMAVADRQFEEPDWLPEGVFVEPIASWCLGVYDQ</sequence>
<dbReference type="GeneID" id="64470549"/>
<keyword evidence="2" id="KW-1185">Reference proteome</keyword>
<dbReference type="KEGG" id="vg:64470549"/>
<protein>
    <submittedName>
        <fullName evidence="1">Uncharacterized protein</fullName>
    </submittedName>
</protein>
<accession>A0A516KRE3</accession>
<gene>
    <name evidence="1" type="primary">68</name>
    <name evidence="1" type="ORF">SEA_CELIA_68</name>
</gene>